<dbReference type="CDD" id="cd12382">
    <property type="entry name" value="RRM_RBMX_like"/>
    <property type="match status" value="1"/>
</dbReference>
<feature type="domain" description="RRM" evidence="4">
    <location>
        <begin position="8"/>
        <end position="86"/>
    </location>
</feature>
<name>A0ABQ9TG50_SAGOE</name>
<proteinExistence type="predicted"/>
<dbReference type="InterPro" id="IPR003954">
    <property type="entry name" value="RRM_euk-type"/>
</dbReference>
<dbReference type="SMART" id="SM00361">
    <property type="entry name" value="RRM_1"/>
    <property type="match status" value="1"/>
</dbReference>
<feature type="compositionally biased region" description="Basic and acidic residues" evidence="3">
    <location>
        <begin position="261"/>
        <end position="284"/>
    </location>
</feature>
<evidence type="ECO:0000313" key="6">
    <source>
        <dbReference type="Proteomes" id="UP001266305"/>
    </source>
</evidence>
<keyword evidence="6" id="KW-1185">Reference proteome</keyword>
<keyword evidence="1 2" id="KW-0694">RNA-binding</keyword>
<evidence type="ECO:0000256" key="2">
    <source>
        <dbReference type="PROSITE-ProRule" id="PRU00176"/>
    </source>
</evidence>
<feature type="compositionally biased region" description="Basic and acidic residues" evidence="3">
    <location>
        <begin position="724"/>
        <end position="735"/>
    </location>
</feature>
<evidence type="ECO:0000259" key="4">
    <source>
        <dbReference type="PROSITE" id="PS50102"/>
    </source>
</evidence>
<dbReference type="InterPro" id="IPR000504">
    <property type="entry name" value="RRM_dom"/>
</dbReference>
<dbReference type="InterPro" id="IPR050441">
    <property type="entry name" value="RBM"/>
</dbReference>
<organism evidence="5 6">
    <name type="scientific">Saguinus oedipus</name>
    <name type="common">Cotton-top tamarin</name>
    <name type="synonym">Oedipomidas oedipus</name>
    <dbReference type="NCBI Taxonomy" id="9490"/>
    <lineage>
        <taxon>Eukaryota</taxon>
        <taxon>Metazoa</taxon>
        <taxon>Chordata</taxon>
        <taxon>Craniata</taxon>
        <taxon>Vertebrata</taxon>
        <taxon>Euteleostomi</taxon>
        <taxon>Mammalia</taxon>
        <taxon>Eutheria</taxon>
        <taxon>Euarchontoglires</taxon>
        <taxon>Primates</taxon>
        <taxon>Haplorrhini</taxon>
        <taxon>Platyrrhini</taxon>
        <taxon>Cebidae</taxon>
        <taxon>Callitrichinae</taxon>
        <taxon>Saguinus</taxon>
    </lineage>
</organism>
<feature type="region of interest" description="Disordered" evidence="3">
    <location>
        <begin position="261"/>
        <end position="299"/>
    </location>
</feature>
<dbReference type="InterPro" id="IPR012677">
    <property type="entry name" value="Nucleotide-bd_a/b_plait_sf"/>
</dbReference>
<dbReference type="EMBL" id="JASSZA010000023">
    <property type="protein sequence ID" value="KAK2083712.1"/>
    <property type="molecule type" value="Genomic_DNA"/>
</dbReference>
<comment type="caution">
    <text evidence="5">The sequence shown here is derived from an EMBL/GenBank/DDBJ whole genome shotgun (WGS) entry which is preliminary data.</text>
</comment>
<evidence type="ECO:0000313" key="5">
    <source>
        <dbReference type="EMBL" id="KAK2083712.1"/>
    </source>
</evidence>
<dbReference type="PANTHER" id="PTHR48034">
    <property type="entry name" value="TRANSFORMER-2 SEX-DETERMINING PROTEIN-RELATED"/>
    <property type="match status" value="1"/>
</dbReference>
<gene>
    <name evidence="5" type="ORF">P7K49_038948</name>
</gene>
<dbReference type="InterPro" id="IPR035979">
    <property type="entry name" value="RBD_domain_sf"/>
</dbReference>
<dbReference type="Gene3D" id="3.30.70.330">
    <property type="match status" value="1"/>
</dbReference>
<dbReference type="SUPFAM" id="SSF54928">
    <property type="entry name" value="RNA-binding domain, RBD"/>
    <property type="match status" value="1"/>
</dbReference>
<evidence type="ECO:0000256" key="3">
    <source>
        <dbReference type="SAM" id="MobiDB-lite"/>
    </source>
</evidence>
<feature type="compositionally biased region" description="Gly residues" evidence="3">
    <location>
        <begin position="646"/>
        <end position="657"/>
    </location>
</feature>
<dbReference type="PROSITE" id="PS50102">
    <property type="entry name" value="RRM"/>
    <property type="match status" value="1"/>
</dbReference>
<dbReference type="Proteomes" id="UP001266305">
    <property type="component" value="Unassembled WGS sequence"/>
</dbReference>
<dbReference type="Pfam" id="PF00076">
    <property type="entry name" value="RRM_1"/>
    <property type="match status" value="1"/>
</dbReference>
<protein>
    <recommendedName>
        <fullName evidence="4">RRM domain-containing protein</fullName>
    </recommendedName>
</protein>
<feature type="region of interest" description="Disordered" evidence="3">
    <location>
        <begin position="686"/>
        <end position="735"/>
    </location>
</feature>
<dbReference type="SMART" id="SM00360">
    <property type="entry name" value="RRM"/>
    <property type="match status" value="1"/>
</dbReference>
<reference evidence="5 6" key="1">
    <citation type="submission" date="2023-05" db="EMBL/GenBank/DDBJ databases">
        <title>B98-5 Cell Line De Novo Hybrid Assembly: An Optical Mapping Approach.</title>
        <authorList>
            <person name="Kananen K."/>
            <person name="Auerbach J.A."/>
            <person name="Kautto E."/>
            <person name="Blachly J.S."/>
        </authorList>
    </citation>
    <scope>NUCLEOTIDE SEQUENCE [LARGE SCALE GENOMIC DNA]</scope>
    <source>
        <strain evidence="5">B95-8</strain>
        <tissue evidence="5">Cell line</tissue>
    </source>
</reference>
<sequence length="735" mass="81234">MMEVGLPEKLFVGGLNLKTDEKALKAEFSKYGRIVKVVLMKDRETTKSRGFAFITFESPEDARAAARDMNGNYLDGKSIRVAQAVKPAFQSSRWGPRAPSRYSHPMFPRRIRGGGGSLWRPPSRGRPNDDGGYMGHFDLQRYRAQMPMTHRLQPVRHWASPRRKRATPWGLARSRGSKMHGNALALWEQGSCSDLPRWEPPPPHHHPYLGWQTPRDSYSSRCYRDSRDFDPSPREYSRHHYGHSSVWRYCPWRGRGHRDGYRGSRDYADHPSRSPYREPFESCGDRYSTAPRQGTPPSYVREDRYEEYWNHLLNAYSRGRSLYAYSRGSSLDSSRGSSLDAYSGASSLDAYSGGRSLDAYSRGRSLDAYNRGRSLEAYSGGRSLDAYSRGRSLEAYNQGRSLEAYSGGRSFDAYGEGRSLEAYGRGRSLNAYNRGRSLEAYSGGRSLDAYGGGRSLEAYGGGRSFDAYGGGRSLDAYGRGCSLEAYSGGRSLDPYGGGRSLEAYGGGRSLDAYSGGRSLDAYRGGRSLQAYGGGRSLDAYTGGRSLEAYGGGRSLDAYTGGRSLEAYGGGRSLDAYTGGRSLDAYGGGRSLDAYGGARSLDAYSGGRDSYSWSVHYGGGDLYKKYQHHSLDAYTGGHNSYSSSYGRSGGGGHSGGGSHYKEYQGRNGRDSYSKIYIQSYRHLRGQDQVGRPGSWLPLPRERGSPPPHDSYSQSGSRVPRGHLASHLEREEGRSRY</sequence>
<evidence type="ECO:0000256" key="1">
    <source>
        <dbReference type="ARBA" id="ARBA00022884"/>
    </source>
</evidence>
<accession>A0ABQ9TG50</accession>
<feature type="region of interest" description="Disordered" evidence="3">
    <location>
        <begin position="641"/>
        <end position="665"/>
    </location>
</feature>